<gene>
    <name evidence="2" type="ORF">BT96DRAFT_830715</name>
</gene>
<reference evidence="2" key="1">
    <citation type="journal article" date="2019" name="Environ. Microbiol.">
        <title>Fungal ecological strategies reflected in gene transcription - a case study of two litter decomposers.</title>
        <authorList>
            <person name="Barbi F."/>
            <person name="Kohler A."/>
            <person name="Barry K."/>
            <person name="Baskaran P."/>
            <person name="Daum C."/>
            <person name="Fauchery L."/>
            <person name="Ihrmark K."/>
            <person name="Kuo A."/>
            <person name="LaButti K."/>
            <person name="Lipzen A."/>
            <person name="Morin E."/>
            <person name="Grigoriev I.V."/>
            <person name="Henrissat B."/>
            <person name="Lindahl B."/>
            <person name="Martin F."/>
        </authorList>
    </citation>
    <scope>NUCLEOTIDE SEQUENCE</scope>
    <source>
        <strain evidence="2">JB14</strain>
    </source>
</reference>
<proteinExistence type="predicted"/>
<name>A0A6A4H4Y4_9AGAR</name>
<dbReference type="InterPro" id="IPR040976">
    <property type="entry name" value="Pkinase_fungal"/>
</dbReference>
<evidence type="ECO:0000259" key="1">
    <source>
        <dbReference type="Pfam" id="PF17667"/>
    </source>
</evidence>
<feature type="domain" description="Fungal-type protein kinase" evidence="1">
    <location>
        <begin position="139"/>
        <end position="199"/>
    </location>
</feature>
<evidence type="ECO:0000313" key="3">
    <source>
        <dbReference type="Proteomes" id="UP000799118"/>
    </source>
</evidence>
<dbReference type="EMBL" id="ML769598">
    <property type="protein sequence ID" value="KAE9392345.1"/>
    <property type="molecule type" value="Genomic_DNA"/>
</dbReference>
<organism evidence="2 3">
    <name type="scientific">Gymnopus androsaceus JB14</name>
    <dbReference type="NCBI Taxonomy" id="1447944"/>
    <lineage>
        <taxon>Eukaryota</taxon>
        <taxon>Fungi</taxon>
        <taxon>Dikarya</taxon>
        <taxon>Basidiomycota</taxon>
        <taxon>Agaricomycotina</taxon>
        <taxon>Agaricomycetes</taxon>
        <taxon>Agaricomycetidae</taxon>
        <taxon>Agaricales</taxon>
        <taxon>Marasmiineae</taxon>
        <taxon>Omphalotaceae</taxon>
        <taxon>Gymnopus</taxon>
    </lineage>
</organism>
<dbReference type="Proteomes" id="UP000799118">
    <property type="component" value="Unassembled WGS sequence"/>
</dbReference>
<keyword evidence="3" id="KW-1185">Reference proteome</keyword>
<accession>A0A6A4H4Y4</accession>
<dbReference type="AlphaFoldDB" id="A0A6A4H4Y4"/>
<dbReference type="Pfam" id="PF17667">
    <property type="entry name" value="Pkinase_fungal"/>
    <property type="match status" value="1"/>
</dbReference>
<sequence length="221" mass="24987">MLFPLCVWIDETFEAQSTVPFEIWNLLNAHSQPIWKVCIGNHFFYVSKPFTRNHHYPVGCDMHCFVAVDCETLQKCVLKDVWRVISYHPEGEVYTRLHQHSVVNIPGIIAGGNVDSNDDADGSHSAVPLAWAQTLPYHLGEPISDFCSTWELTKCILDAIKAHCNAFSKAEVEHHDISPGNIIIVQSKDGTATGNLIDWNSPSIRRMRESGHMNIWYVLVC</sequence>
<protein>
    <recommendedName>
        <fullName evidence="1">Fungal-type protein kinase domain-containing protein</fullName>
    </recommendedName>
</protein>
<dbReference type="OrthoDB" id="2747778at2759"/>
<evidence type="ECO:0000313" key="2">
    <source>
        <dbReference type="EMBL" id="KAE9392345.1"/>
    </source>
</evidence>